<protein>
    <submittedName>
        <fullName evidence="2">Uncharacterized protein</fullName>
    </submittedName>
</protein>
<sequence>MKYSSLITLLSLSAATVMALPSPVRPVAPRAESDSCAPKSITNSNTCVAAQKLADGIDENIAVQKQEQSDVAAIKKIVGTSNIDQAKFQSVKEKLLRTVNKGISVRESNQKMAPPGNNAITGLRTVANAQKKELSQAESLEGTASDLDIISNLQTEFSGGIEQNKKNKEAALDCCT</sequence>
<dbReference type="STRING" id="1141098.A0A1Y2DI40"/>
<organism evidence="2 3">
    <name type="scientific">Pseudomassariella vexata</name>
    <dbReference type="NCBI Taxonomy" id="1141098"/>
    <lineage>
        <taxon>Eukaryota</taxon>
        <taxon>Fungi</taxon>
        <taxon>Dikarya</taxon>
        <taxon>Ascomycota</taxon>
        <taxon>Pezizomycotina</taxon>
        <taxon>Sordariomycetes</taxon>
        <taxon>Xylariomycetidae</taxon>
        <taxon>Amphisphaeriales</taxon>
        <taxon>Pseudomassariaceae</taxon>
        <taxon>Pseudomassariella</taxon>
    </lineage>
</organism>
<keyword evidence="3" id="KW-1185">Reference proteome</keyword>
<dbReference type="OrthoDB" id="3638982at2759"/>
<evidence type="ECO:0000313" key="2">
    <source>
        <dbReference type="EMBL" id="ORY58911.1"/>
    </source>
</evidence>
<dbReference type="GeneID" id="63780588"/>
<proteinExistence type="predicted"/>
<accession>A0A1Y2DI40</accession>
<dbReference type="Proteomes" id="UP000193689">
    <property type="component" value="Unassembled WGS sequence"/>
</dbReference>
<feature type="chain" id="PRO_5012621230" evidence="1">
    <location>
        <begin position="20"/>
        <end position="176"/>
    </location>
</feature>
<comment type="caution">
    <text evidence="2">The sequence shown here is derived from an EMBL/GenBank/DDBJ whole genome shotgun (WGS) entry which is preliminary data.</text>
</comment>
<evidence type="ECO:0000256" key="1">
    <source>
        <dbReference type="SAM" id="SignalP"/>
    </source>
</evidence>
<feature type="signal peptide" evidence="1">
    <location>
        <begin position="1"/>
        <end position="19"/>
    </location>
</feature>
<reference evidence="2 3" key="1">
    <citation type="submission" date="2016-07" db="EMBL/GenBank/DDBJ databases">
        <title>Pervasive Adenine N6-methylation of Active Genes in Fungi.</title>
        <authorList>
            <consortium name="DOE Joint Genome Institute"/>
            <person name="Mondo S.J."/>
            <person name="Dannebaum R.O."/>
            <person name="Kuo R.C."/>
            <person name="Labutti K."/>
            <person name="Haridas S."/>
            <person name="Kuo A."/>
            <person name="Salamov A."/>
            <person name="Ahrendt S.R."/>
            <person name="Lipzen A."/>
            <person name="Sullivan W."/>
            <person name="Andreopoulos W.B."/>
            <person name="Clum A."/>
            <person name="Lindquist E."/>
            <person name="Daum C."/>
            <person name="Ramamoorthy G.K."/>
            <person name="Gryganskyi A."/>
            <person name="Culley D."/>
            <person name="Magnuson J.K."/>
            <person name="James T.Y."/>
            <person name="O'Malley M.A."/>
            <person name="Stajich J.E."/>
            <person name="Spatafora J.W."/>
            <person name="Visel A."/>
            <person name="Grigoriev I.V."/>
        </authorList>
    </citation>
    <scope>NUCLEOTIDE SEQUENCE [LARGE SCALE GENOMIC DNA]</scope>
    <source>
        <strain evidence="2 3">CBS 129021</strain>
    </source>
</reference>
<dbReference type="AlphaFoldDB" id="A0A1Y2DI40"/>
<dbReference type="RefSeq" id="XP_040711723.1">
    <property type="nucleotide sequence ID" value="XM_040864376.1"/>
</dbReference>
<dbReference type="InParanoid" id="A0A1Y2DI40"/>
<keyword evidence="1" id="KW-0732">Signal</keyword>
<gene>
    <name evidence="2" type="ORF">BCR38DRAFT_489270</name>
</gene>
<evidence type="ECO:0000313" key="3">
    <source>
        <dbReference type="Proteomes" id="UP000193689"/>
    </source>
</evidence>
<name>A0A1Y2DI40_9PEZI</name>
<dbReference type="EMBL" id="MCFJ01000015">
    <property type="protein sequence ID" value="ORY58911.1"/>
    <property type="molecule type" value="Genomic_DNA"/>
</dbReference>